<evidence type="ECO:0000313" key="3">
    <source>
        <dbReference type="Proteomes" id="UP000679725"/>
    </source>
</evidence>
<comment type="caution">
    <text evidence="2">The sequence shown here is derived from an EMBL/GenBank/DDBJ whole genome shotgun (WGS) entry which is preliminary data.</text>
</comment>
<accession>A0ABM8UR00</accession>
<name>A0ABM8UR00_9BACT</name>
<dbReference type="EMBL" id="CAJRAU010000003">
    <property type="protein sequence ID" value="CAG5069957.1"/>
    <property type="molecule type" value="Genomic_DNA"/>
</dbReference>
<keyword evidence="1" id="KW-0732">Signal</keyword>
<evidence type="ECO:0008006" key="4">
    <source>
        <dbReference type="Google" id="ProtNLM"/>
    </source>
</evidence>
<gene>
    <name evidence="2" type="ORF">DYBT9623_02697</name>
</gene>
<sequence length="238" mass="27143">MKIATHIYKSLTAKLIAASLLLFALEACDPKNTEPVDVYGYFPLEIGRYTVYNVKEEIYSTGQANPVIKNWQEKDKVESVSDDEAGVFTYIVSRSTRSSETEYWTKIKEYKVQKYPDKILTNIDNQTFFSMAFPVDTKMTWNGNTYNNRDEEEYHYENVNVPGKVGAESFDRTLRVVERNDSSIINRYIGIKQYGLGVGLLSDNQTSFEYCQDDACIGSGKIDSGTRKARVIVDYGIE</sequence>
<feature type="chain" id="PRO_5045194076" description="Lipoprotein" evidence="1">
    <location>
        <begin position="25"/>
        <end position="238"/>
    </location>
</feature>
<organism evidence="2 3">
    <name type="scientific">Dyadobacter linearis</name>
    <dbReference type="NCBI Taxonomy" id="2823330"/>
    <lineage>
        <taxon>Bacteria</taxon>
        <taxon>Pseudomonadati</taxon>
        <taxon>Bacteroidota</taxon>
        <taxon>Cytophagia</taxon>
        <taxon>Cytophagales</taxon>
        <taxon>Spirosomataceae</taxon>
        <taxon>Dyadobacter</taxon>
    </lineage>
</organism>
<evidence type="ECO:0000313" key="2">
    <source>
        <dbReference type="EMBL" id="CAG5069957.1"/>
    </source>
</evidence>
<dbReference type="Proteomes" id="UP000679725">
    <property type="component" value="Unassembled WGS sequence"/>
</dbReference>
<feature type="signal peptide" evidence="1">
    <location>
        <begin position="1"/>
        <end position="24"/>
    </location>
</feature>
<proteinExistence type="predicted"/>
<dbReference type="RefSeq" id="WP_215234034.1">
    <property type="nucleotide sequence ID" value="NZ_CAJRAU010000003.1"/>
</dbReference>
<evidence type="ECO:0000256" key="1">
    <source>
        <dbReference type="SAM" id="SignalP"/>
    </source>
</evidence>
<reference evidence="2 3" key="1">
    <citation type="submission" date="2021-04" db="EMBL/GenBank/DDBJ databases">
        <authorList>
            <person name="Rodrigo-Torres L."/>
            <person name="Arahal R. D."/>
            <person name="Lucena T."/>
        </authorList>
    </citation>
    <scope>NUCLEOTIDE SEQUENCE [LARGE SCALE GENOMIC DNA]</scope>
    <source>
        <strain evidence="2 3">CECT 9623</strain>
    </source>
</reference>
<keyword evidence="3" id="KW-1185">Reference proteome</keyword>
<protein>
    <recommendedName>
        <fullName evidence="4">Lipoprotein</fullName>
    </recommendedName>
</protein>